<dbReference type="Gene3D" id="3.30.43.10">
    <property type="entry name" value="Uridine Diphospho-n-acetylenolpyruvylglucosamine Reductase, domain 2"/>
    <property type="match status" value="1"/>
</dbReference>
<protein>
    <recommendedName>
        <fullName evidence="2">FAD-binding PCMH-type domain-containing protein</fullName>
    </recommendedName>
</protein>
<dbReference type="InterPro" id="IPR036318">
    <property type="entry name" value="FAD-bd_PCMH-like_sf"/>
</dbReference>
<sequence length="457" mass="50793">MVMKRKTFIKNVAAFATITACSPMTSCKSANTKMPEALPLKPARKNWAGNYTYKAKKVYEPNSVEEVQVLIKNLDAQKALGSKHCFNNIADSPINQISTKNLKGLLRLDEEAMTVTVGAGAKYGDFAPELHERGYALHNLASLPHISVAGACATATHGSGVKNGNLATGVSAIELVDGKGQILTLKRGDEQFNGAIVNLGALGIITKVTLDIQKTFDVRQDVFQDLPLESLKNNFDAILSGGYSVSLFTNWQDQKISQVWVKRRVDEAVENLGDDYYGAKAATRDLHPITELSAINCTDQMGVPGPWYDRLPHFKMGFTPSSGEELQSEFFIPKEQALEAILALEKKGELLLPQLMITEIRTIAADTYWMSPCYNQDCIAIHFTWKQNPKEVAELITMIEGELEPFNYRPHWGKVFSMSPAEIASRYEKLPDFIDLAKRFDPEGKFKNDYLNLNIYA</sequence>
<dbReference type="Gene3D" id="3.30.70.2520">
    <property type="match status" value="1"/>
</dbReference>
<gene>
    <name evidence="3" type="ORF">LCGC14_0677730</name>
</gene>
<dbReference type="AlphaFoldDB" id="A0A0F9TX22"/>
<dbReference type="InterPro" id="IPR010031">
    <property type="entry name" value="FAD_lactone_oxidase-like"/>
</dbReference>
<dbReference type="InterPro" id="IPR016166">
    <property type="entry name" value="FAD-bd_PCMH"/>
</dbReference>
<dbReference type="GO" id="GO:0080049">
    <property type="term" value="F:L-gulono-1,4-lactone dehydrogenase activity"/>
    <property type="evidence" value="ECO:0007669"/>
    <property type="project" value="TreeGrafter"/>
</dbReference>
<dbReference type="Pfam" id="PF01565">
    <property type="entry name" value="FAD_binding_4"/>
    <property type="match status" value="1"/>
</dbReference>
<comment type="caution">
    <text evidence="3">The sequence shown here is derived from an EMBL/GenBank/DDBJ whole genome shotgun (WGS) entry which is preliminary data.</text>
</comment>
<reference evidence="3" key="1">
    <citation type="journal article" date="2015" name="Nature">
        <title>Complex archaea that bridge the gap between prokaryotes and eukaryotes.</title>
        <authorList>
            <person name="Spang A."/>
            <person name="Saw J.H."/>
            <person name="Jorgensen S.L."/>
            <person name="Zaremba-Niedzwiedzka K."/>
            <person name="Martijn J."/>
            <person name="Lind A.E."/>
            <person name="van Eijk R."/>
            <person name="Schleper C."/>
            <person name="Guy L."/>
            <person name="Ettema T.J."/>
        </authorList>
    </citation>
    <scope>NUCLEOTIDE SEQUENCE</scope>
</reference>
<name>A0A0F9TX22_9ZZZZ</name>
<keyword evidence="1" id="KW-0560">Oxidoreductase</keyword>
<dbReference type="GO" id="GO:0016020">
    <property type="term" value="C:membrane"/>
    <property type="evidence" value="ECO:0007669"/>
    <property type="project" value="InterPro"/>
</dbReference>
<dbReference type="Pfam" id="PF04030">
    <property type="entry name" value="ALO"/>
    <property type="match status" value="1"/>
</dbReference>
<dbReference type="PROSITE" id="PS51257">
    <property type="entry name" value="PROKAR_LIPOPROTEIN"/>
    <property type="match status" value="1"/>
</dbReference>
<dbReference type="InterPro" id="IPR006094">
    <property type="entry name" value="Oxid_FAD_bind_N"/>
</dbReference>
<dbReference type="PANTHER" id="PTHR43762:SF1">
    <property type="entry name" value="D-ARABINONO-1,4-LACTONE OXIDASE"/>
    <property type="match status" value="1"/>
</dbReference>
<dbReference type="PANTHER" id="PTHR43762">
    <property type="entry name" value="L-GULONOLACTONE OXIDASE"/>
    <property type="match status" value="1"/>
</dbReference>
<dbReference type="PROSITE" id="PS51387">
    <property type="entry name" value="FAD_PCMH"/>
    <property type="match status" value="1"/>
</dbReference>
<evidence type="ECO:0000256" key="1">
    <source>
        <dbReference type="ARBA" id="ARBA00023002"/>
    </source>
</evidence>
<dbReference type="EMBL" id="LAZR01001356">
    <property type="protein sequence ID" value="KKN45953.1"/>
    <property type="molecule type" value="Genomic_DNA"/>
</dbReference>
<dbReference type="InterPro" id="IPR007173">
    <property type="entry name" value="ALO_C"/>
</dbReference>
<organism evidence="3">
    <name type="scientific">marine sediment metagenome</name>
    <dbReference type="NCBI Taxonomy" id="412755"/>
    <lineage>
        <taxon>unclassified sequences</taxon>
        <taxon>metagenomes</taxon>
        <taxon>ecological metagenomes</taxon>
    </lineage>
</organism>
<proteinExistence type="predicted"/>
<dbReference type="GO" id="GO:0003885">
    <property type="term" value="F:D-arabinono-1,4-lactone oxidase activity"/>
    <property type="evidence" value="ECO:0007669"/>
    <property type="project" value="InterPro"/>
</dbReference>
<dbReference type="SUPFAM" id="SSF56176">
    <property type="entry name" value="FAD-binding/transporter-associated domain-like"/>
    <property type="match status" value="1"/>
</dbReference>
<dbReference type="Gene3D" id="3.30.70.2530">
    <property type="match status" value="1"/>
</dbReference>
<evidence type="ECO:0000313" key="3">
    <source>
        <dbReference type="EMBL" id="KKN45953.1"/>
    </source>
</evidence>
<accession>A0A0F9TX22</accession>
<dbReference type="InterPro" id="IPR016171">
    <property type="entry name" value="Vanillyl_alc_oxidase_C-sub2"/>
</dbReference>
<dbReference type="Gene3D" id="1.10.45.10">
    <property type="entry name" value="Vanillyl-alcohol Oxidase, Chain A, domain 4"/>
    <property type="match status" value="1"/>
</dbReference>
<dbReference type="GO" id="GO:0071949">
    <property type="term" value="F:FAD binding"/>
    <property type="evidence" value="ECO:0007669"/>
    <property type="project" value="InterPro"/>
</dbReference>
<dbReference type="InterPro" id="IPR016169">
    <property type="entry name" value="FAD-bd_PCMH_sub2"/>
</dbReference>
<dbReference type="PIRSF" id="PIRSF000136">
    <property type="entry name" value="LGO_GLO"/>
    <property type="match status" value="1"/>
</dbReference>
<feature type="domain" description="FAD-binding PCMH-type" evidence="2">
    <location>
        <begin position="51"/>
        <end position="215"/>
    </location>
</feature>
<evidence type="ECO:0000259" key="2">
    <source>
        <dbReference type="PROSITE" id="PS51387"/>
    </source>
</evidence>
<dbReference type="InterPro" id="IPR016167">
    <property type="entry name" value="FAD-bd_PCMH_sub1"/>
</dbReference>
<dbReference type="Gene3D" id="3.30.465.10">
    <property type="match status" value="1"/>
</dbReference>